<dbReference type="GO" id="GO:0005634">
    <property type="term" value="C:nucleus"/>
    <property type="evidence" value="ECO:0007669"/>
    <property type="project" value="TreeGrafter"/>
</dbReference>
<evidence type="ECO:0000256" key="3">
    <source>
        <dbReference type="ARBA" id="ARBA00022771"/>
    </source>
</evidence>
<feature type="domain" description="C2H2-type" evidence="6">
    <location>
        <begin position="161"/>
        <end position="183"/>
    </location>
</feature>
<evidence type="ECO:0000256" key="5">
    <source>
        <dbReference type="PROSITE-ProRule" id="PRU00042"/>
    </source>
</evidence>
<dbReference type="PROSITE" id="PS00028">
    <property type="entry name" value="ZINC_FINGER_C2H2_1"/>
    <property type="match status" value="4"/>
</dbReference>
<dbReference type="PROSITE" id="PS50157">
    <property type="entry name" value="ZINC_FINGER_C2H2_2"/>
    <property type="match status" value="5"/>
</dbReference>
<keyword evidence="3 5" id="KW-0863">Zinc-finger</keyword>
<gene>
    <name evidence="7" type="ORF">TCEB3V08_LOCUS10763</name>
</gene>
<dbReference type="PANTHER" id="PTHR24379">
    <property type="entry name" value="KRAB AND ZINC FINGER DOMAIN-CONTAINING"/>
    <property type="match status" value="1"/>
</dbReference>
<keyword evidence="4" id="KW-0862">Zinc</keyword>
<feature type="domain" description="C2H2-type" evidence="6">
    <location>
        <begin position="330"/>
        <end position="362"/>
    </location>
</feature>
<dbReference type="InterPro" id="IPR036236">
    <property type="entry name" value="Znf_C2H2_sf"/>
</dbReference>
<proteinExistence type="predicted"/>
<evidence type="ECO:0000256" key="4">
    <source>
        <dbReference type="ARBA" id="ARBA00022833"/>
    </source>
</evidence>
<keyword evidence="1" id="KW-0479">Metal-binding</keyword>
<dbReference type="EMBL" id="OC321985">
    <property type="protein sequence ID" value="CAD7411041.1"/>
    <property type="molecule type" value="Genomic_DNA"/>
</dbReference>
<reference evidence="7" key="1">
    <citation type="submission" date="2020-11" db="EMBL/GenBank/DDBJ databases">
        <authorList>
            <person name="Tran Van P."/>
        </authorList>
    </citation>
    <scope>NUCLEOTIDE SEQUENCE</scope>
</reference>
<sequence length="434" mass="50409">MEIDHNLPEDHNVQSCLGSSCLLNTTHYLDQIKRARNKLKVYDKREILYKVNKNKAWIDTLPNLSKIKTYMSQQERMLIPTNVSFENNSKQISLDNCLSGIESSIDIKEELTANSAENNMCIEENNLLQKDYDCLGCQKYFSDPYKAKRHILSDECKQEAYLCEQCGATFFSNEYYQRHKSSHLEKFFSFCKICNKTILVDTKSLPKKYSENNTNNCPHFSCEVCNKVYHSYASFRNHTRDHKRKSKAKLCEVCGKKTTFLHSHFVNHIKERKFKCVICLKTFLTDSRLQSHFMTHTGYRPVNCNICCNEFRSNNHLKRHQLLHTGGYTSKCNYCNYKFLQNSNLRLHLRTFACKPSSNEKPVFTCSHCGREFSKKIYSLTKCTPRNTQLDPETCLGYITEQPVQAPYRVNLFLTLSPTLGNSLPMTTTSACAR</sequence>
<dbReference type="PANTHER" id="PTHR24379:SF127">
    <property type="entry name" value="BLOODY FINGERS-RELATED"/>
    <property type="match status" value="1"/>
</dbReference>
<evidence type="ECO:0000259" key="6">
    <source>
        <dbReference type="PROSITE" id="PS50157"/>
    </source>
</evidence>
<evidence type="ECO:0000256" key="1">
    <source>
        <dbReference type="ARBA" id="ARBA00022723"/>
    </source>
</evidence>
<feature type="domain" description="C2H2-type" evidence="6">
    <location>
        <begin position="302"/>
        <end position="329"/>
    </location>
</feature>
<dbReference type="GO" id="GO:0000981">
    <property type="term" value="F:DNA-binding transcription factor activity, RNA polymerase II-specific"/>
    <property type="evidence" value="ECO:0007669"/>
    <property type="project" value="TreeGrafter"/>
</dbReference>
<dbReference type="GO" id="GO:0000977">
    <property type="term" value="F:RNA polymerase II transcription regulatory region sequence-specific DNA binding"/>
    <property type="evidence" value="ECO:0007669"/>
    <property type="project" value="TreeGrafter"/>
</dbReference>
<keyword evidence="2" id="KW-0677">Repeat</keyword>
<dbReference type="Gene3D" id="3.30.160.60">
    <property type="entry name" value="Classic Zinc Finger"/>
    <property type="match status" value="4"/>
</dbReference>
<name>A0A7R9H6X1_TIMCR</name>
<protein>
    <recommendedName>
        <fullName evidence="6">C2H2-type domain-containing protein</fullName>
    </recommendedName>
</protein>
<feature type="domain" description="C2H2-type" evidence="6">
    <location>
        <begin position="220"/>
        <end position="247"/>
    </location>
</feature>
<dbReference type="AlphaFoldDB" id="A0A7R9H6X1"/>
<evidence type="ECO:0000256" key="2">
    <source>
        <dbReference type="ARBA" id="ARBA00022737"/>
    </source>
</evidence>
<organism evidence="7">
    <name type="scientific">Timema cristinae</name>
    <name type="common">Walking stick</name>
    <dbReference type="NCBI Taxonomy" id="61476"/>
    <lineage>
        <taxon>Eukaryota</taxon>
        <taxon>Metazoa</taxon>
        <taxon>Ecdysozoa</taxon>
        <taxon>Arthropoda</taxon>
        <taxon>Hexapoda</taxon>
        <taxon>Insecta</taxon>
        <taxon>Pterygota</taxon>
        <taxon>Neoptera</taxon>
        <taxon>Polyneoptera</taxon>
        <taxon>Phasmatodea</taxon>
        <taxon>Timematodea</taxon>
        <taxon>Timematoidea</taxon>
        <taxon>Timematidae</taxon>
        <taxon>Timema</taxon>
    </lineage>
</organism>
<accession>A0A7R9H6X1</accession>
<dbReference type="InterPro" id="IPR013087">
    <property type="entry name" value="Znf_C2H2_type"/>
</dbReference>
<dbReference type="GO" id="GO:0008270">
    <property type="term" value="F:zinc ion binding"/>
    <property type="evidence" value="ECO:0007669"/>
    <property type="project" value="UniProtKB-KW"/>
</dbReference>
<dbReference type="SMART" id="SM00355">
    <property type="entry name" value="ZnF_C2H2"/>
    <property type="match status" value="5"/>
</dbReference>
<evidence type="ECO:0000313" key="7">
    <source>
        <dbReference type="EMBL" id="CAD7411041.1"/>
    </source>
</evidence>
<feature type="domain" description="C2H2-type" evidence="6">
    <location>
        <begin position="274"/>
        <end position="301"/>
    </location>
</feature>
<dbReference type="SUPFAM" id="SSF57667">
    <property type="entry name" value="beta-beta-alpha zinc fingers"/>
    <property type="match status" value="3"/>
</dbReference>